<comment type="caution">
    <text evidence="1">The sequence shown here is derived from an EMBL/GenBank/DDBJ whole genome shotgun (WGS) entry which is preliminary data.</text>
</comment>
<evidence type="ECO:0000313" key="2">
    <source>
        <dbReference type="Proteomes" id="UP001139157"/>
    </source>
</evidence>
<dbReference type="RefSeq" id="WP_251914939.1">
    <property type="nucleotide sequence ID" value="NZ_JAMRXG010000011.1"/>
</dbReference>
<dbReference type="Pfam" id="PF20129">
    <property type="entry name" value="DUF6519"/>
    <property type="match status" value="2"/>
</dbReference>
<proteinExistence type="predicted"/>
<dbReference type="Proteomes" id="UP001139157">
    <property type="component" value="Unassembled WGS sequence"/>
</dbReference>
<dbReference type="InterPro" id="IPR045392">
    <property type="entry name" value="DUF6519"/>
</dbReference>
<dbReference type="AlphaFoldDB" id="A0A9X2E9J6"/>
<reference evidence="1" key="1">
    <citation type="submission" date="2022-06" db="EMBL/GenBank/DDBJ databases">
        <title>Novel species in genus nocardia.</title>
        <authorList>
            <person name="Li F."/>
        </authorList>
    </citation>
    <scope>NUCLEOTIDE SEQUENCE</scope>
    <source>
        <strain evidence="1">CDC141</strain>
    </source>
</reference>
<dbReference type="EMBL" id="JAMRXG010000011">
    <property type="protein sequence ID" value="MCM6776627.1"/>
    <property type="molecule type" value="Genomic_DNA"/>
</dbReference>
<organism evidence="1 2">
    <name type="scientific">Nocardia pulmonis</name>
    <dbReference type="NCBI Taxonomy" id="2951408"/>
    <lineage>
        <taxon>Bacteria</taxon>
        <taxon>Bacillati</taxon>
        <taxon>Actinomycetota</taxon>
        <taxon>Actinomycetes</taxon>
        <taxon>Mycobacteriales</taxon>
        <taxon>Nocardiaceae</taxon>
        <taxon>Nocardia</taxon>
    </lineage>
</organism>
<sequence>MHGDFSRQTFQAADHFAAVLFQQGRVQLDADFNEHARIMLHYLRTVVADIVGPAAAPKRDAGFEIRVVKGDDGKIAELAIGPGRMYVDGLLVENDGGDRDDDTTWTGYWNQPDGFLDPDAPGDQLPQGKPFVAYLRVWEQLVNSVQAPRIREVALGDPGPDTAARARVVWQLATLPVTRDPGTRVVTVLANRLAEAHPRPGRMVARARRPHDVDADPCHLPPEARFRGPENQLYRIEVHSGGPAAVLPEQGRRKALSGATFKWSRENGSVVFPVVSVSGNQVRLASLGRDGKLGLEIGDWVELTDDAVAARVADDRDLTTVQRAPALLRVTAIDADSRTVTLSGRTPGECGMHRSRHPMLRRWDHSAPTRYDSDKQNIAADGALPIVENVWIAVEDGLEVLFTPPRSQPMPSDGDNDRVTGTYRPGDHWIFAARTVTGDIEWPQGEDGPIPRLPDGVRYHYAALAFIDGQGKATDRRHQFDHLPDA</sequence>
<accession>A0A9X2E9J6</accession>
<protein>
    <submittedName>
        <fullName evidence="1">DUF6519 domain-containing protein</fullName>
    </submittedName>
</protein>
<keyword evidence="2" id="KW-1185">Reference proteome</keyword>
<evidence type="ECO:0000313" key="1">
    <source>
        <dbReference type="EMBL" id="MCM6776627.1"/>
    </source>
</evidence>
<name>A0A9X2E9J6_9NOCA</name>
<gene>
    <name evidence="1" type="ORF">NDR86_24370</name>
</gene>